<organism evidence="1 2">
    <name type="scientific">Hypoxylon rubiginosum</name>
    <dbReference type="NCBI Taxonomy" id="110542"/>
    <lineage>
        <taxon>Eukaryota</taxon>
        <taxon>Fungi</taxon>
        <taxon>Dikarya</taxon>
        <taxon>Ascomycota</taxon>
        <taxon>Pezizomycotina</taxon>
        <taxon>Sordariomycetes</taxon>
        <taxon>Xylariomycetidae</taxon>
        <taxon>Xylariales</taxon>
        <taxon>Hypoxylaceae</taxon>
        <taxon>Hypoxylon</taxon>
    </lineage>
</organism>
<dbReference type="Proteomes" id="UP001497700">
    <property type="component" value="Unassembled WGS sequence"/>
</dbReference>
<proteinExistence type="predicted"/>
<evidence type="ECO:0000313" key="1">
    <source>
        <dbReference type="EMBL" id="KAI4861142.1"/>
    </source>
</evidence>
<name>A0ACB9YP04_9PEZI</name>
<gene>
    <name evidence="1" type="ORF">F4820DRAFT_434673</name>
</gene>
<comment type="caution">
    <text evidence="1">The sequence shown here is derived from an EMBL/GenBank/DDBJ whole genome shotgun (WGS) entry which is preliminary data.</text>
</comment>
<accession>A0ACB9YP04</accession>
<evidence type="ECO:0000313" key="2">
    <source>
        <dbReference type="Proteomes" id="UP001497700"/>
    </source>
</evidence>
<dbReference type="EMBL" id="MU393561">
    <property type="protein sequence ID" value="KAI4861142.1"/>
    <property type="molecule type" value="Genomic_DNA"/>
</dbReference>
<protein>
    <submittedName>
        <fullName evidence="1">Uncharacterized protein</fullName>
    </submittedName>
</protein>
<keyword evidence="2" id="KW-1185">Reference proteome</keyword>
<reference evidence="1 2" key="1">
    <citation type="journal article" date="2022" name="New Phytol.">
        <title>Ecological generalism drives hyperdiversity of secondary metabolite gene clusters in xylarialean endophytes.</title>
        <authorList>
            <person name="Franco M.E.E."/>
            <person name="Wisecaver J.H."/>
            <person name="Arnold A.E."/>
            <person name="Ju Y.M."/>
            <person name="Slot J.C."/>
            <person name="Ahrendt S."/>
            <person name="Moore L.P."/>
            <person name="Eastman K.E."/>
            <person name="Scott K."/>
            <person name="Konkel Z."/>
            <person name="Mondo S.J."/>
            <person name="Kuo A."/>
            <person name="Hayes R.D."/>
            <person name="Haridas S."/>
            <person name="Andreopoulos B."/>
            <person name="Riley R."/>
            <person name="LaButti K."/>
            <person name="Pangilinan J."/>
            <person name="Lipzen A."/>
            <person name="Amirebrahimi M."/>
            <person name="Yan J."/>
            <person name="Adam C."/>
            <person name="Keymanesh K."/>
            <person name="Ng V."/>
            <person name="Louie K."/>
            <person name="Northen T."/>
            <person name="Drula E."/>
            <person name="Henrissat B."/>
            <person name="Hsieh H.M."/>
            <person name="Youens-Clark K."/>
            <person name="Lutzoni F."/>
            <person name="Miadlikowska J."/>
            <person name="Eastwood D.C."/>
            <person name="Hamelin R.C."/>
            <person name="Grigoriev I.V."/>
            <person name="U'Ren J.M."/>
        </authorList>
    </citation>
    <scope>NUCLEOTIDE SEQUENCE [LARGE SCALE GENOMIC DNA]</scope>
    <source>
        <strain evidence="1 2">CBS 119005</strain>
    </source>
</reference>
<sequence>MSGSTTYEGQLCCAICGDAILPPTPEPSASLRWQTEAVLLSDPDQEFEQLERHYRGGKKRGAPRLDPHVGQEIQKDRAHVIEGDRLRILPAEEENEEGEEENPGRERECVRANNSYIYEENDQWAVTPYYIATHGACLEVAEDTMRRSPHDIIVRDLRTLWKALRMRFEVDDSYYMSTVTGAVSRPQRVQLPHGYYMPFQPSRLASGDPLVEHSATDSLVGDHERWEASYPLFVPKLTSAILENLRSLPPATAAIPESLAFQKRFLALPPELRDHVCSFLVSRNGMRSACNGLLPQWVWRDVLLTGKCLPFLPEIDASVVQGFCTLWEEEEEEGRGRELNWEFLVRRLSQEDWSIWDAESSSLKVPNGLRNRRRVWQLVEEMYVGDLVPVQRTTQGTYCVAVPRYWGRAGELVYPVMRIKVGSKDKQQLLGGSLGSHLPAA</sequence>